<evidence type="ECO:0000256" key="2">
    <source>
        <dbReference type="SAM" id="SignalP"/>
    </source>
</evidence>
<dbReference type="GO" id="GO:0016788">
    <property type="term" value="F:hydrolase activity, acting on ester bonds"/>
    <property type="evidence" value="ECO:0007669"/>
    <property type="project" value="UniProtKB-ARBA"/>
</dbReference>
<sequence length="266" mass="30184">MKKYYIITLLILLSCNVLAQGDYSFSVQKNRSVETVDPDVLSTQPYNEQSSEEAEDILVSPPSTSSTHATQVAESRNQVVLLIGDSMADGMGARFNDYAVKNGFEFHSIVWYGSTTRDWAIASDLQYQIERVRPTYIIISLGTNDLGYKDYNRRTAAIQTILSRVGNIPYVWVGPLPWRKVKDRRIVNVIRDCTGEGKFFDSSSVIASRADGVHPTRQGAAHWVDKIVEWMGEPDLNDNPIEMDQPDFTTRYRHDEKHGMGYHGRR</sequence>
<feature type="compositionally biased region" description="Polar residues" evidence="1">
    <location>
        <begin position="61"/>
        <end position="72"/>
    </location>
</feature>
<evidence type="ECO:0000256" key="1">
    <source>
        <dbReference type="SAM" id="MobiDB-lite"/>
    </source>
</evidence>
<keyword evidence="4" id="KW-0378">Hydrolase</keyword>
<dbReference type="SUPFAM" id="SSF52266">
    <property type="entry name" value="SGNH hydrolase"/>
    <property type="match status" value="1"/>
</dbReference>
<gene>
    <name evidence="4" type="ORF">HXN33_08935</name>
</gene>
<dbReference type="Gene3D" id="3.40.50.1110">
    <property type="entry name" value="SGNH hydrolase"/>
    <property type="match status" value="1"/>
</dbReference>
<evidence type="ECO:0000313" key="5">
    <source>
        <dbReference type="Proteomes" id="UP000757461"/>
    </source>
</evidence>
<protein>
    <submittedName>
        <fullName evidence="4">SGNH/GDSL hydrolase family protein</fullName>
    </submittedName>
</protein>
<feature type="domain" description="SGNH hydrolase-type esterase" evidence="3">
    <location>
        <begin position="82"/>
        <end position="221"/>
    </location>
</feature>
<dbReference type="AlphaFoldDB" id="A0A930I0G8"/>
<reference evidence="4" key="1">
    <citation type="submission" date="2020-04" db="EMBL/GenBank/DDBJ databases">
        <title>Deep metagenomics examines the oral microbiome during advanced dental caries in children, revealing novel taxa and co-occurrences with host molecules.</title>
        <authorList>
            <person name="Baker J.L."/>
            <person name="Morton J.T."/>
            <person name="Dinis M."/>
            <person name="Alvarez R."/>
            <person name="Tran N.C."/>
            <person name="Knight R."/>
            <person name="Edlund A."/>
        </authorList>
    </citation>
    <scope>NUCLEOTIDE SEQUENCE</scope>
    <source>
        <strain evidence="4">JCVI_25_bin.9</strain>
    </source>
</reference>
<dbReference type="EMBL" id="JABZSQ010000194">
    <property type="protein sequence ID" value="MBF1415688.1"/>
    <property type="molecule type" value="Genomic_DNA"/>
</dbReference>
<name>A0A930I0G8_9BACT</name>
<keyword evidence="2" id="KW-0732">Signal</keyword>
<dbReference type="Proteomes" id="UP000757461">
    <property type="component" value="Unassembled WGS sequence"/>
</dbReference>
<feature type="signal peptide" evidence="2">
    <location>
        <begin position="1"/>
        <end position="19"/>
    </location>
</feature>
<dbReference type="PROSITE" id="PS51257">
    <property type="entry name" value="PROKAR_LIPOPROTEIN"/>
    <property type="match status" value="1"/>
</dbReference>
<dbReference type="CDD" id="cd00229">
    <property type="entry name" value="SGNH_hydrolase"/>
    <property type="match status" value="1"/>
</dbReference>
<comment type="caution">
    <text evidence="4">The sequence shown here is derived from an EMBL/GenBank/DDBJ whole genome shotgun (WGS) entry which is preliminary data.</text>
</comment>
<evidence type="ECO:0000313" key="4">
    <source>
        <dbReference type="EMBL" id="MBF1415688.1"/>
    </source>
</evidence>
<accession>A0A930I0G8</accession>
<organism evidence="4 5">
    <name type="scientific">Prevotella histicola</name>
    <dbReference type="NCBI Taxonomy" id="470565"/>
    <lineage>
        <taxon>Bacteria</taxon>
        <taxon>Pseudomonadati</taxon>
        <taxon>Bacteroidota</taxon>
        <taxon>Bacteroidia</taxon>
        <taxon>Bacteroidales</taxon>
        <taxon>Prevotellaceae</taxon>
        <taxon>Prevotella</taxon>
    </lineage>
</organism>
<dbReference type="RefSeq" id="WP_311155488.1">
    <property type="nucleotide sequence ID" value="NZ_CAUOMI010000009.1"/>
</dbReference>
<feature type="chain" id="PRO_5036950894" evidence="2">
    <location>
        <begin position="20"/>
        <end position="266"/>
    </location>
</feature>
<dbReference type="InterPro" id="IPR013830">
    <property type="entry name" value="SGNH_hydro"/>
</dbReference>
<proteinExistence type="predicted"/>
<dbReference type="Pfam" id="PF13472">
    <property type="entry name" value="Lipase_GDSL_2"/>
    <property type="match status" value="1"/>
</dbReference>
<feature type="region of interest" description="Disordered" evidence="1">
    <location>
        <begin position="41"/>
        <end position="72"/>
    </location>
</feature>
<dbReference type="InterPro" id="IPR036514">
    <property type="entry name" value="SGNH_hydro_sf"/>
</dbReference>
<evidence type="ECO:0000259" key="3">
    <source>
        <dbReference type="Pfam" id="PF13472"/>
    </source>
</evidence>